<proteinExistence type="predicted"/>
<reference evidence="2 3" key="2">
    <citation type="submission" date="2018-11" db="EMBL/GenBank/DDBJ databases">
        <authorList>
            <consortium name="Pathogen Informatics"/>
        </authorList>
    </citation>
    <scope>NUCLEOTIDE SEQUENCE [LARGE SCALE GENOMIC DNA]</scope>
    <source>
        <strain evidence="2">Dakar</strain>
        <strain evidence="3">Dakar, Senegal</strain>
    </source>
</reference>
<dbReference type="Proteomes" id="UP000279833">
    <property type="component" value="Unassembled WGS sequence"/>
</dbReference>
<name>A0A183JL44_9TREM</name>
<reference evidence="4" key="1">
    <citation type="submission" date="2016-06" db="UniProtKB">
        <authorList>
            <consortium name="WormBaseParasite"/>
        </authorList>
    </citation>
    <scope>IDENTIFICATION</scope>
</reference>
<dbReference type="EMBL" id="UZAK01003882">
    <property type="protein sequence ID" value="VDO81822.1"/>
    <property type="molecule type" value="Genomic_DNA"/>
</dbReference>
<feature type="compositionally biased region" description="Basic and acidic residues" evidence="1">
    <location>
        <begin position="18"/>
        <end position="30"/>
    </location>
</feature>
<dbReference type="AlphaFoldDB" id="A0A183JL44"/>
<protein>
    <submittedName>
        <fullName evidence="2 4">Uncharacterized protein</fullName>
    </submittedName>
</protein>
<evidence type="ECO:0000313" key="4">
    <source>
        <dbReference type="WBParaSite" id="SCUD_0000342501-mRNA-1"/>
    </source>
</evidence>
<feature type="region of interest" description="Disordered" evidence="1">
    <location>
        <begin position="18"/>
        <end position="43"/>
    </location>
</feature>
<accession>A0A183JL44</accession>
<gene>
    <name evidence="2" type="ORF">SCUD_LOCUS3425</name>
</gene>
<organism evidence="4">
    <name type="scientific">Schistosoma curassoni</name>
    <dbReference type="NCBI Taxonomy" id="6186"/>
    <lineage>
        <taxon>Eukaryota</taxon>
        <taxon>Metazoa</taxon>
        <taxon>Spiralia</taxon>
        <taxon>Lophotrochozoa</taxon>
        <taxon>Platyhelminthes</taxon>
        <taxon>Trematoda</taxon>
        <taxon>Digenea</taxon>
        <taxon>Strigeidida</taxon>
        <taxon>Schistosomatoidea</taxon>
        <taxon>Schistosomatidae</taxon>
        <taxon>Schistosoma</taxon>
    </lineage>
</organism>
<keyword evidence="3" id="KW-1185">Reference proteome</keyword>
<evidence type="ECO:0000313" key="2">
    <source>
        <dbReference type="EMBL" id="VDO81822.1"/>
    </source>
</evidence>
<dbReference type="WBParaSite" id="SCUD_0000342501-mRNA-1">
    <property type="protein sequence ID" value="SCUD_0000342501-mRNA-1"/>
    <property type="gene ID" value="SCUD_0000342501"/>
</dbReference>
<sequence>MVHSQIFDKLHRFSTLKNEHSSMCSKRDNRGFSTSIRRRSYRI</sequence>
<evidence type="ECO:0000256" key="1">
    <source>
        <dbReference type="SAM" id="MobiDB-lite"/>
    </source>
</evidence>
<evidence type="ECO:0000313" key="3">
    <source>
        <dbReference type="Proteomes" id="UP000279833"/>
    </source>
</evidence>